<organism evidence="6 7">
    <name type="scientific">Hyaloscypha bicolor E</name>
    <dbReference type="NCBI Taxonomy" id="1095630"/>
    <lineage>
        <taxon>Eukaryota</taxon>
        <taxon>Fungi</taxon>
        <taxon>Dikarya</taxon>
        <taxon>Ascomycota</taxon>
        <taxon>Pezizomycotina</taxon>
        <taxon>Leotiomycetes</taxon>
        <taxon>Helotiales</taxon>
        <taxon>Hyaloscyphaceae</taxon>
        <taxon>Hyaloscypha</taxon>
        <taxon>Hyaloscypha bicolor</taxon>
    </lineage>
</organism>
<proteinExistence type="inferred from homology"/>
<dbReference type="InterPro" id="IPR038213">
    <property type="entry name" value="IFI6/IFI27-like_sf"/>
</dbReference>
<dbReference type="InterPro" id="IPR009311">
    <property type="entry name" value="IFI6/IFI27-like"/>
</dbReference>
<dbReference type="InParanoid" id="A0A2J6SFS4"/>
<evidence type="ECO:0000313" key="7">
    <source>
        <dbReference type="Proteomes" id="UP000235371"/>
    </source>
</evidence>
<reference evidence="6 7" key="1">
    <citation type="submission" date="2016-04" db="EMBL/GenBank/DDBJ databases">
        <title>A degradative enzymes factory behind the ericoid mycorrhizal symbiosis.</title>
        <authorList>
            <consortium name="DOE Joint Genome Institute"/>
            <person name="Martino E."/>
            <person name="Morin E."/>
            <person name="Grelet G."/>
            <person name="Kuo A."/>
            <person name="Kohler A."/>
            <person name="Daghino S."/>
            <person name="Barry K."/>
            <person name="Choi C."/>
            <person name="Cichocki N."/>
            <person name="Clum A."/>
            <person name="Copeland A."/>
            <person name="Hainaut M."/>
            <person name="Haridas S."/>
            <person name="Labutti K."/>
            <person name="Lindquist E."/>
            <person name="Lipzen A."/>
            <person name="Khouja H.-R."/>
            <person name="Murat C."/>
            <person name="Ohm R."/>
            <person name="Olson A."/>
            <person name="Spatafora J."/>
            <person name="Veneault-Fourrey C."/>
            <person name="Henrissat B."/>
            <person name="Grigoriev I."/>
            <person name="Martin F."/>
            <person name="Perotto S."/>
        </authorList>
    </citation>
    <scope>NUCLEOTIDE SEQUENCE [LARGE SCALE GENOMIC DNA]</scope>
    <source>
        <strain evidence="6 7">E</strain>
    </source>
</reference>
<keyword evidence="5" id="KW-0472">Membrane</keyword>
<keyword evidence="4" id="KW-1133">Transmembrane helix</keyword>
<evidence type="ECO:0000256" key="3">
    <source>
        <dbReference type="ARBA" id="ARBA00022692"/>
    </source>
</evidence>
<name>A0A2J6SFS4_9HELO</name>
<protein>
    <submittedName>
        <fullName evidence="6">Uncharacterized protein</fullName>
    </submittedName>
</protein>
<dbReference type="Proteomes" id="UP000235371">
    <property type="component" value="Unassembled WGS sequence"/>
</dbReference>
<keyword evidence="7" id="KW-1185">Reference proteome</keyword>
<dbReference type="Gene3D" id="6.10.110.10">
    <property type="match status" value="1"/>
</dbReference>
<evidence type="ECO:0000313" key="6">
    <source>
        <dbReference type="EMBL" id="PMD49625.1"/>
    </source>
</evidence>
<accession>A0A2J6SFS4</accession>
<keyword evidence="3" id="KW-0812">Transmembrane</keyword>
<comment type="similarity">
    <text evidence="2">Belongs to the IFI6/IFI27 family.</text>
</comment>
<dbReference type="OrthoDB" id="1668230at2759"/>
<gene>
    <name evidence="6" type="ORF">K444DRAFT_577379</name>
</gene>
<evidence type="ECO:0000256" key="1">
    <source>
        <dbReference type="ARBA" id="ARBA00004141"/>
    </source>
</evidence>
<dbReference type="GO" id="GO:0016020">
    <property type="term" value="C:membrane"/>
    <property type="evidence" value="ECO:0007669"/>
    <property type="project" value="UniProtKB-SubCell"/>
</dbReference>
<dbReference type="GeneID" id="36585648"/>
<comment type="subcellular location">
    <subcellularLocation>
        <location evidence="1">Membrane</location>
        <topology evidence="1">Multi-pass membrane protein</topology>
    </subcellularLocation>
</comment>
<dbReference type="PANTHER" id="PTHR16932:SF18">
    <property type="entry name" value="INTERFERON, ALPHA-INDUCIBLE PROTEIN 27-LIKE 2"/>
    <property type="match status" value="1"/>
</dbReference>
<dbReference type="EMBL" id="KZ613920">
    <property type="protein sequence ID" value="PMD49625.1"/>
    <property type="molecule type" value="Genomic_DNA"/>
</dbReference>
<dbReference type="AlphaFoldDB" id="A0A2J6SFS4"/>
<dbReference type="Pfam" id="PF06140">
    <property type="entry name" value="Ifi-6-16"/>
    <property type="match status" value="1"/>
</dbReference>
<dbReference type="PANTHER" id="PTHR16932">
    <property type="entry name" value="INTERFERON ALPHA-INDUCIBLE PROTEIN 27"/>
    <property type="match status" value="1"/>
</dbReference>
<dbReference type="RefSeq" id="XP_024726529.1">
    <property type="nucleotide sequence ID" value="XM_024877571.1"/>
</dbReference>
<evidence type="ECO:0000256" key="4">
    <source>
        <dbReference type="ARBA" id="ARBA00022989"/>
    </source>
</evidence>
<evidence type="ECO:0000256" key="5">
    <source>
        <dbReference type="ARBA" id="ARBA00023136"/>
    </source>
</evidence>
<sequence>MSFQEAICRVRVEQSASPLLLLPNSSDVPIETRLQWLRFISEQFLDQQNSDGGVRDWDLILRLDGSGENCADNTSPASLSTRVYSARYRIPNAIIERLDSSEEKVRRAELFALGGLLYQVLSGKEMFSSVEGGEHIQSCLAKGEFPEDVWELPRAVRILACWCPGFAKDLLAARSMDESLRSKVMGYIIKHPVLFGLQVAGGIASLASIIALPILGAVGFGAAGPAAGSAAAAWQSSIGLVEAGSLFAWCQSAAMGGAAVGGILATGLAGAGVAVGAALTGALDGVNAPATDLKEKFLTAWNRDISGT</sequence>
<evidence type="ECO:0000256" key="2">
    <source>
        <dbReference type="ARBA" id="ARBA00007262"/>
    </source>
</evidence>